<organism evidence="2 3">
    <name type="scientific">Ehrlichia sennetsu (strain ATCC VR-367 / Miyayama)</name>
    <name type="common">Neorickettsia sennetsu</name>
    <dbReference type="NCBI Taxonomy" id="222891"/>
    <lineage>
        <taxon>Bacteria</taxon>
        <taxon>Pseudomonadati</taxon>
        <taxon>Pseudomonadota</taxon>
        <taxon>Alphaproteobacteria</taxon>
        <taxon>Rickettsiales</taxon>
        <taxon>Anaplasmataceae</taxon>
        <taxon>Ehrlichia</taxon>
    </lineage>
</organism>
<feature type="transmembrane region" description="Helical" evidence="1">
    <location>
        <begin position="20"/>
        <end position="44"/>
    </location>
</feature>
<gene>
    <name evidence="2" type="ordered locus">NSE_0952</name>
</gene>
<dbReference type="KEGG" id="nse:NSE_0952"/>
<keyword evidence="1" id="KW-0812">Transmembrane</keyword>
<keyword evidence="1" id="KW-1133">Transmembrane helix</keyword>
<dbReference type="STRING" id="222891.NSE_0952"/>
<evidence type="ECO:0000256" key="1">
    <source>
        <dbReference type="SAM" id="Phobius"/>
    </source>
</evidence>
<keyword evidence="3" id="KW-1185">Reference proteome</keyword>
<evidence type="ECO:0000313" key="3">
    <source>
        <dbReference type="Proteomes" id="UP000001942"/>
    </source>
</evidence>
<protein>
    <submittedName>
        <fullName evidence="2">Uncharacterized protein</fullName>
    </submittedName>
</protein>
<sequence length="53" mass="5630">MLFSLFESFYVSSQGAVSALIHTGGVLNSFTCSSVVLAVLGASYNKANFLFSF</sequence>
<evidence type="ECO:0000313" key="2">
    <source>
        <dbReference type="EMBL" id="ABD45966.1"/>
    </source>
</evidence>
<accession>Q2GCI0</accession>
<dbReference type="HOGENOM" id="CLU_3063920_0_0_5"/>
<dbReference type="AlphaFoldDB" id="Q2GCI0"/>
<dbReference type="EMBL" id="CP000237">
    <property type="protein sequence ID" value="ABD45966.1"/>
    <property type="molecule type" value="Genomic_DNA"/>
</dbReference>
<proteinExistence type="predicted"/>
<name>Q2GCI0_EHRS3</name>
<keyword evidence="1" id="KW-0472">Membrane</keyword>
<dbReference type="Proteomes" id="UP000001942">
    <property type="component" value="Chromosome"/>
</dbReference>
<reference evidence="2 3" key="1">
    <citation type="journal article" date="2006" name="PLoS Genet.">
        <title>Comparative genomics of emerging human ehrlichiosis agents.</title>
        <authorList>
            <person name="Dunning Hotopp J.C."/>
            <person name="Lin M."/>
            <person name="Madupu R."/>
            <person name="Crabtree J."/>
            <person name="Angiuoli S.V."/>
            <person name="Eisen J.A."/>
            <person name="Seshadri R."/>
            <person name="Ren Q."/>
            <person name="Wu M."/>
            <person name="Utterback T.R."/>
            <person name="Smith S."/>
            <person name="Lewis M."/>
            <person name="Khouri H."/>
            <person name="Zhang C."/>
            <person name="Niu H."/>
            <person name="Lin Q."/>
            <person name="Ohashi N."/>
            <person name="Zhi N."/>
            <person name="Nelson W."/>
            <person name="Brinkac L.M."/>
            <person name="Dodson R.J."/>
            <person name="Rosovitz M.J."/>
            <person name="Sundaram J."/>
            <person name="Daugherty S.C."/>
            <person name="Davidsen T."/>
            <person name="Durkin A.S."/>
            <person name="Gwinn M."/>
            <person name="Haft D.H."/>
            <person name="Selengut J.D."/>
            <person name="Sullivan S.A."/>
            <person name="Zafar N."/>
            <person name="Zhou L."/>
            <person name="Benahmed F."/>
            <person name="Forberger H."/>
            <person name="Halpin R."/>
            <person name="Mulligan S."/>
            <person name="Robinson J."/>
            <person name="White O."/>
            <person name="Rikihisa Y."/>
            <person name="Tettelin H."/>
        </authorList>
    </citation>
    <scope>NUCLEOTIDE SEQUENCE [LARGE SCALE GENOMIC DNA]</scope>
    <source>
        <strain evidence="3">ATCC VR-367 / Miyayama</strain>
    </source>
</reference>